<evidence type="ECO:0000313" key="9">
    <source>
        <dbReference type="RefSeq" id="XP_029005759.2"/>
    </source>
</evidence>
<keyword evidence="2 5" id="KW-0728">SH3 domain</keyword>
<feature type="compositionally biased region" description="Basic and acidic residues" evidence="6">
    <location>
        <begin position="198"/>
        <end position="211"/>
    </location>
</feature>
<dbReference type="InterPro" id="IPR001452">
    <property type="entry name" value="SH3_domain"/>
</dbReference>
<feature type="compositionally biased region" description="Polar residues" evidence="6">
    <location>
        <begin position="228"/>
        <end position="239"/>
    </location>
</feature>
<dbReference type="CDD" id="cd11816">
    <property type="entry name" value="SH3_Eve1_3"/>
    <property type="match status" value="1"/>
</dbReference>
<keyword evidence="3" id="KW-0175">Coiled coil</keyword>
<feature type="compositionally biased region" description="Polar residues" evidence="6">
    <location>
        <begin position="606"/>
        <end position="618"/>
    </location>
</feature>
<dbReference type="InParanoid" id="A0A6P7MIF7"/>
<feature type="domain" description="SH3" evidence="7">
    <location>
        <begin position="971"/>
        <end position="1029"/>
    </location>
</feature>
<reference evidence="9" key="1">
    <citation type="submission" date="2025-08" db="UniProtKB">
        <authorList>
            <consortium name="RefSeq"/>
        </authorList>
    </citation>
    <scope>IDENTIFICATION</scope>
</reference>
<dbReference type="InterPro" id="IPR050384">
    <property type="entry name" value="Endophilin_SH3RF"/>
</dbReference>
<feature type="domain" description="SH3" evidence="7">
    <location>
        <begin position="651"/>
        <end position="710"/>
    </location>
</feature>
<keyword evidence="4" id="KW-0472">Membrane</keyword>
<dbReference type="Gene3D" id="2.30.30.40">
    <property type="entry name" value="SH3 Domains"/>
    <property type="match status" value="5"/>
</dbReference>
<dbReference type="PRINTS" id="PR00499">
    <property type="entry name" value="P67PHOX"/>
</dbReference>
<dbReference type="GeneID" id="114855102"/>
<evidence type="ECO:0000256" key="3">
    <source>
        <dbReference type="ARBA" id="ARBA00023054"/>
    </source>
</evidence>
<evidence type="ECO:0000256" key="4">
    <source>
        <dbReference type="ARBA" id="ARBA00023136"/>
    </source>
</evidence>
<dbReference type="KEGG" id="bspl:114855102"/>
<dbReference type="Pfam" id="PF14604">
    <property type="entry name" value="SH3_9"/>
    <property type="match status" value="3"/>
</dbReference>
<evidence type="ECO:0000256" key="5">
    <source>
        <dbReference type="PROSITE-ProRule" id="PRU00192"/>
    </source>
</evidence>
<dbReference type="InterPro" id="IPR036028">
    <property type="entry name" value="SH3-like_dom_sf"/>
</dbReference>
<feature type="region of interest" description="Disordered" evidence="6">
    <location>
        <begin position="507"/>
        <end position="639"/>
    </location>
</feature>
<feature type="compositionally biased region" description="Polar residues" evidence="6">
    <location>
        <begin position="271"/>
        <end position="285"/>
    </location>
</feature>
<feature type="domain" description="SH3" evidence="7">
    <location>
        <begin position="730"/>
        <end position="789"/>
    </location>
</feature>
<dbReference type="RefSeq" id="XP_029005759.2">
    <property type="nucleotide sequence ID" value="XM_029149926.3"/>
</dbReference>
<evidence type="ECO:0000256" key="1">
    <source>
        <dbReference type="ARBA" id="ARBA00004170"/>
    </source>
</evidence>
<organism evidence="8 9">
    <name type="scientific">Betta splendens</name>
    <name type="common">Siamese fighting fish</name>
    <dbReference type="NCBI Taxonomy" id="158456"/>
    <lineage>
        <taxon>Eukaryota</taxon>
        <taxon>Metazoa</taxon>
        <taxon>Chordata</taxon>
        <taxon>Craniata</taxon>
        <taxon>Vertebrata</taxon>
        <taxon>Euteleostomi</taxon>
        <taxon>Actinopterygii</taxon>
        <taxon>Neopterygii</taxon>
        <taxon>Teleostei</taxon>
        <taxon>Neoteleostei</taxon>
        <taxon>Acanthomorphata</taxon>
        <taxon>Anabantaria</taxon>
        <taxon>Anabantiformes</taxon>
        <taxon>Anabantoidei</taxon>
        <taxon>Osphronemidae</taxon>
        <taxon>Betta</taxon>
    </lineage>
</organism>
<evidence type="ECO:0000259" key="7">
    <source>
        <dbReference type="PROSITE" id="PS50002"/>
    </source>
</evidence>
<feature type="region of interest" description="Disordered" evidence="6">
    <location>
        <begin position="310"/>
        <end position="447"/>
    </location>
</feature>
<accession>A0A6P7MIF7</accession>
<feature type="compositionally biased region" description="Polar residues" evidence="6">
    <location>
        <begin position="135"/>
        <end position="145"/>
    </location>
</feature>
<name>A0A6P7MIF7_BETSP</name>
<feature type="region of interest" description="Disordered" evidence="6">
    <location>
        <begin position="868"/>
        <end position="898"/>
    </location>
</feature>
<dbReference type="PANTHER" id="PTHR14167:SF81">
    <property type="entry name" value="ENDOPHILIN-A"/>
    <property type="match status" value="1"/>
</dbReference>
<feature type="region of interest" description="Disordered" evidence="6">
    <location>
        <begin position="1"/>
        <end position="43"/>
    </location>
</feature>
<feature type="compositionally biased region" description="Basic and acidic residues" evidence="6">
    <location>
        <begin position="25"/>
        <end position="36"/>
    </location>
</feature>
<evidence type="ECO:0000256" key="6">
    <source>
        <dbReference type="SAM" id="MobiDB-lite"/>
    </source>
</evidence>
<feature type="region of interest" description="Disordered" evidence="6">
    <location>
        <begin position="117"/>
        <end position="285"/>
    </location>
</feature>
<keyword evidence="8" id="KW-1185">Reference proteome</keyword>
<feature type="region of interest" description="Disordered" evidence="6">
    <location>
        <begin position="787"/>
        <end position="810"/>
    </location>
</feature>
<dbReference type="SMART" id="SM00326">
    <property type="entry name" value="SH3"/>
    <property type="match status" value="5"/>
</dbReference>
<feature type="domain" description="SH3" evidence="7">
    <location>
        <begin position="899"/>
        <end position="958"/>
    </location>
</feature>
<feature type="compositionally biased region" description="Basic and acidic residues" evidence="6">
    <location>
        <begin position="1"/>
        <end position="16"/>
    </location>
</feature>
<dbReference type="OrthoDB" id="27823at2759"/>
<feature type="compositionally biased region" description="Polar residues" evidence="6">
    <location>
        <begin position="185"/>
        <end position="197"/>
    </location>
</feature>
<dbReference type="InterPro" id="IPR035835">
    <property type="entry name" value="Eve1_SH3_3"/>
</dbReference>
<comment type="subcellular location">
    <subcellularLocation>
        <location evidence="1">Membrane</location>
        <topology evidence="1">Peripheral membrane protein</topology>
    </subcellularLocation>
</comment>
<protein>
    <submittedName>
        <fullName evidence="9">SH3 domain-containing protein 19 isoform X1</fullName>
    </submittedName>
</protein>
<feature type="compositionally biased region" description="Pro residues" evidence="6">
    <location>
        <begin position="868"/>
        <end position="877"/>
    </location>
</feature>
<dbReference type="AlphaFoldDB" id="A0A6P7MIF7"/>
<dbReference type="SUPFAM" id="SSF50044">
    <property type="entry name" value="SH3-domain"/>
    <property type="match status" value="5"/>
</dbReference>
<dbReference type="Pfam" id="PF00018">
    <property type="entry name" value="SH3_1"/>
    <property type="match status" value="1"/>
</dbReference>
<sequence>MAEPRRVDEDERERAEPPNGSPATDHPDGAKAERLHSCQGPLSSIRAAIKRTRTNSQGDHCRDRRRPEITIVSAEPLANNSWFPETSGVSASRSHWPAGIHAVSQRPPSYNQVILEKTHEEKGVRPTAAPRRFTCTATSATQTDPTRAVPQCTAAPQLPKKPPAVKKPQKPPRPSPPKPLDKETAGNNSVQSSASTKDQNDSKPDVKRLSRPEAFIRSVTVHWDRPTENLSAASSSDAEPSQRPVPLPRIKSRKQAVKEEEEEDPILVKLSDNSPHIHSGSQNVSTNEYLKELLEVFSARDECEGRCDTVNQPGGEDAVGDMSDNQSQRNIWARIQAFESQTSPEDGNAAEAAKPQLPARKPSIRPPIAAKPPVAFRPQADSLVDGFSQKASNADALQMSTSDPRPHRTPGLSFPPKPWGAPIKDELEELLQSKAAGTEKPSTPALSKANSFFEAGASAVPPTPPVKPFKEPLKPNLNINNHNSASLFEENTYINSLSDSFPVKPQWSADNVGGSTSRQSIPRRPTTIRVPSKVGSLADNFVDNPPPLPSQSAVSSLSQRPVPSLPFQDPFQSNPAPSLPPRRTKTLPPRPSPAKSGPGRPPPPSLQVTGRSLSTPWETSPKPERQVPPRRGLLVPPRPRPGHYLYNKYTLELPHGIAGFDYTARVPGELSFEKNEVLLLLDEIDQNTFECQAGDVKGSVHKSCIKVVTPLGADVASSQGFSHEASSSDDYGQRVQVLYNFIPEGSGELELREGDVVTMVEQVNEEWYKGTCRGSTGFFPINYVKPLSDSPKSPPRRKPKPPSTTISGPRCVARFDFEGEHSDELSFSEGDVIQLKEYVGDDWARGKLGVLTGIFPLNFVEVIEDLPPAPSQQPTLPPRREPPGMVASPSARPAGASQSSGNWVVALYDYAGKSPEDLSFQQGDYILLIQQVDSDWSYGRLNGRAGVFPRLYVEDAPADQRSSNNQQSKPAGGVRARALYDFNSNCQEELSLQVGDVITNLESIDGEWFLGELRGRRALVPKNYVQVLN</sequence>
<dbReference type="CTD" id="152503"/>
<dbReference type="PROSITE" id="PS50002">
    <property type="entry name" value="SH3"/>
    <property type="match status" value="5"/>
</dbReference>
<dbReference type="Pfam" id="PF07653">
    <property type="entry name" value="SH3_2"/>
    <property type="match status" value="1"/>
</dbReference>
<dbReference type="PANTHER" id="PTHR14167">
    <property type="entry name" value="SH3 DOMAIN-CONTAINING"/>
    <property type="match status" value="1"/>
</dbReference>
<dbReference type="Proteomes" id="UP000515150">
    <property type="component" value="Chromosome 1"/>
</dbReference>
<feature type="domain" description="SH3" evidence="7">
    <location>
        <begin position="806"/>
        <end position="865"/>
    </location>
</feature>
<evidence type="ECO:0000256" key="2">
    <source>
        <dbReference type="ARBA" id="ARBA00022443"/>
    </source>
</evidence>
<gene>
    <name evidence="9" type="primary">sh3d19</name>
</gene>
<evidence type="ECO:0000313" key="8">
    <source>
        <dbReference type="Proteomes" id="UP000515150"/>
    </source>
</evidence>
<dbReference type="PRINTS" id="PR00452">
    <property type="entry name" value="SH3DOMAIN"/>
</dbReference>
<proteinExistence type="predicted"/>
<feature type="compositionally biased region" description="Polar residues" evidence="6">
    <location>
        <begin position="550"/>
        <end position="561"/>
    </location>
</feature>